<feature type="compositionally biased region" description="Pro residues" evidence="1">
    <location>
        <begin position="117"/>
        <end position="129"/>
    </location>
</feature>
<protein>
    <submittedName>
        <fullName evidence="2">Uncharacterized protein</fullName>
    </submittedName>
</protein>
<dbReference type="EMBL" id="VSRR010000731">
    <property type="protein sequence ID" value="MPC19020.1"/>
    <property type="molecule type" value="Genomic_DNA"/>
</dbReference>
<gene>
    <name evidence="2" type="ORF">E2C01_011924</name>
</gene>
<keyword evidence="3" id="KW-1185">Reference proteome</keyword>
<dbReference type="Proteomes" id="UP000324222">
    <property type="component" value="Unassembled WGS sequence"/>
</dbReference>
<name>A0A5B7DCG9_PORTR</name>
<proteinExistence type="predicted"/>
<organism evidence="2 3">
    <name type="scientific">Portunus trituberculatus</name>
    <name type="common">Swimming crab</name>
    <name type="synonym">Neptunus trituberculatus</name>
    <dbReference type="NCBI Taxonomy" id="210409"/>
    <lineage>
        <taxon>Eukaryota</taxon>
        <taxon>Metazoa</taxon>
        <taxon>Ecdysozoa</taxon>
        <taxon>Arthropoda</taxon>
        <taxon>Crustacea</taxon>
        <taxon>Multicrustacea</taxon>
        <taxon>Malacostraca</taxon>
        <taxon>Eumalacostraca</taxon>
        <taxon>Eucarida</taxon>
        <taxon>Decapoda</taxon>
        <taxon>Pleocyemata</taxon>
        <taxon>Brachyura</taxon>
        <taxon>Eubrachyura</taxon>
        <taxon>Portunoidea</taxon>
        <taxon>Portunidae</taxon>
        <taxon>Portuninae</taxon>
        <taxon>Portunus</taxon>
    </lineage>
</organism>
<feature type="region of interest" description="Disordered" evidence="1">
    <location>
        <begin position="62"/>
        <end position="143"/>
    </location>
</feature>
<accession>A0A5B7DCG9</accession>
<reference evidence="2 3" key="1">
    <citation type="submission" date="2019-05" db="EMBL/GenBank/DDBJ databases">
        <title>Another draft genome of Portunus trituberculatus and its Hox gene families provides insights of decapod evolution.</title>
        <authorList>
            <person name="Jeong J.-H."/>
            <person name="Song I."/>
            <person name="Kim S."/>
            <person name="Choi T."/>
            <person name="Kim D."/>
            <person name="Ryu S."/>
            <person name="Kim W."/>
        </authorList>
    </citation>
    <scope>NUCLEOTIDE SEQUENCE [LARGE SCALE GENOMIC DNA]</scope>
    <source>
        <tissue evidence="2">Muscle</tissue>
    </source>
</reference>
<evidence type="ECO:0000313" key="3">
    <source>
        <dbReference type="Proteomes" id="UP000324222"/>
    </source>
</evidence>
<sequence>MLVTLFTSSSSYSTVTPCGARKNRKRTELSVVCIDTYKTTRTGKTKKESSNTQQHWHLAPMTREAVSHLQPRVKMPRYGEQTDGEREGGGHDSGRTWPVCKELGGGEGTGDGWTLASPPPPPSPQPPPCSHGSHSARHSQPSGVCAVVAVGGRSVRDAKKK</sequence>
<feature type="compositionally biased region" description="Basic and acidic residues" evidence="1">
    <location>
        <begin position="83"/>
        <end position="94"/>
    </location>
</feature>
<comment type="caution">
    <text evidence="2">The sequence shown here is derived from an EMBL/GenBank/DDBJ whole genome shotgun (WGS) entry which is preliminary data.</text>
</comment>
<dbReference type="AlphaFoldDB" id="A0A5B7DCG9"/>
<evidence type="ECO:0000256" key="1">
    <source>
        <dbReference type="SAM" id="MobiDB-lite"/>
    </source>
</evidence>
<evidence type="ECO:0000313" key="2">
    <source>
        <dbReference type="EMBL" id="MPC19020.1"/>
    </source>
</evidence>